<feature type="transmembrane region" description="Helical" evidence="8">
    <location>
        <begin position="179"/>
        <end position="202"/>
    </location>
</feature>
<keyword evidence="3" id="KW-1003">Cell membrane</keyword>
<dbReference type="PANTHER" id="PTHR43357:SF4">
    <property type="entry name" value="INNER MEMBRANE ABC TRANSPORTER PERMEASE PROTEIN YDCV"/>
    <property type="match status" value="1"/>
</dbReference>
<gene>
    <name evidence="10" type="ORF">Ahu01nite_017510</name>
</gene>
<accession>A0ABQ3ZJ89</accession>
<dbReference type="Proteomes" id="UP000603200">
    <property type="component" value="Unassembled WGS sequence"/>
</dbReference>
<evidence type="ECO:0000256" key="6">
    <source>
        <dbReference type="ARBA" id="ARBA00022989"/>
    </source>
</evidence>
<keyword evidence="6 8" id="KW-1133">Transmembrane helix</keyword>
<evidence type="ECO:0000256" key="8">
    <source>
        <dbReference type="RuleBase" id="RU363032"/>
    </source>
</evidence>
<comment type="subcellular location">
    <subcellularLocation>
        <location evidence="1">Cell inner membrane</location>
        <topology evidence="1">Multi-pass membrane protein</topology>
    </subcellularLocation>
    <subcellularLocation>
        <location evidence="8">Cell membrane</location>
        <topology evidence="8">Multi-pass membrane protein</topology>
    </subcellularLocation>
</comment>
<dbReference type="EMBL" id="BOMN01000022">
    <property type="protein sequence ID" value="GIE18649.1"/>
    <property type="molecule type" value="Genomic_DNA"/>
</dbReference>
<dbReference type="Pfam" id="PF00528">
    <property type="entry name" value="BPD_transp_1"/>
    <property type="match status" value="1"/>
</dbReference>
<dbReference type="Gene3D" id="1.10.3720.10">
    <property type="entry name" value="MetI-like"/>
    <property type="match status" value="1"/>
</dbReference>
<evidence type="ECO:0000256" key="4">
    <source>
        <dbReference type="ARBA" id="ARBA00022519"/>
    </source>
</evidence>
<proteinExistence type="inferred from homology"/>
<dbReference type="InterPro" id="IPR035906">
    <property type="entry name" value="MetI-like_sf"/>
</dbReference>
<comment type="caution">
    <text evidence="10">The sequence shown here is derived from an EMBL/GenBank/DDBJ whole genome shotgun (WGS) entry which is preliminary data.</text>
</comment>
<reference evidence="10 11" key="1">
    <citation type="submission" date="2021-01" db="EMBL/GenBank/DDBJ databases">
        <title>Whole genome shotgun sequence of Actinoplanes humidus NBRC 14915.</title>
        <authorList>
            <person name="Komaki H."/>
            <person name="Tamura T."/>
        </authorList>
    </citation>
    <scope>NUCLEOTIDE SEQUENCE [LARGE SCALE GENOMIC DNA]</scope>
    <source>
        <strain evidence="10 11">NBRC 14915</strain>
    </source>
</reference>
<keyword evidence="5 8" id="KW-0812">Transmembrane</keyword>
<dbReference type="PANTHER" id="PTHR43357">
    <property type="entry name" value="INNER MEMBRANE ABC TRANSPORTER PERMEASE PROTEIN YDCV"/>
    <property type="match status" value="1"/>
</dbReference>
<dbReference type="PROSITE" id="PS50928">
    <property type="entry name" value="ABC_TM1"/>
    <property type="match status" value="1"/>
</dbReference>
<feature type="transmembrane region" description="Helical" evidence="8">
    <location>
        <begin position="222"/>
        <end position="243"/>
    </location>
</feature>
<feature type="transmembrane region" description="Helical" evidence="8">
    <location>
        <begin position="60"/>
        <end position="80"/>
    </location>
</feature>
<dbReference type="SUPFAM" id="SSF161098">
    <property type="entry name" value="MetI-like"/>
    <property type="match status" value="1"/>
</dbReference>
<feature type="domain" description="ABC transmembrane type-1" evidence="9">
    <location>
        <begin position="53"/>
        <end position="244"/>
    </location>
</feature>
<dbReference type="InterPro" id="IPR000515">
    <property type="entry name" value="MetI-like"/>
</dbReference>
<keyword evidence="2 8" id="KW-0813">Transport</keyword>
<feature type="transmembrane region" description="Helical" evidence="8">
    <location>
        <begin position="92"/>
        <end position="112"/>
    </location>
</feature>
<evidence type="ECO:0000256" key="5">
    <source>
        <dbReference type="ARBA" id="ARBA00022692"/>
    </source>
</evidence>
<dbReference type="CDD" id="cd06261">
    <property type="entry name" value="TM_PBP2"/>
    <property type="match status" value="1"/>
</dbReference>
<comment type="similarity">
    <text evidence="8">Belongs to the binding-protein-dependent transport system permease family.</text>
</comment>
<evidence type="ECO:0000256" key="2">
    <source>
        <dbReference type="ARBA" id="ARBA00022448"/>
    </source>
</evidence>
<keyword evidence="4" id="KW-0997">Cell inner membrane</keyword>
<evidence type="ECO:0000313" key="11">
    <source>
        <dbReference type="Proteomes" id="UP000603200"/>
    </source>
</evidence>
<organism evidence="10 11">
    <name type="scientific">Winogradskya humida</name>
    <dbReference type="NCBI Taxonomy" id="113566"/>
    <lineage>
        <taxon>Bacteria</taxon>
        <taxon>Bacillati</taxon>
        <taxon>Actinomycetota</taxon>
        <taxon>Actinomycetes</taxon>
        <taxon>Micromonosporales</taxon>
        <taxon>Micromonosporaceae</taxon>
        <taxon>Winogradskya</taxon>
    </lineage>
</organism>
<evidence type="ECO:0000256" key="1">
    <source>
        <dbReference type="ARBA" id="ARBA00004429"/>
    </source>
</evidence>
<sequence>MFRWVVLVVLGLFFLLPLAAMVEFTTRGDGNTWSLLVDWPQLSATYPDLAEGIAASLEQALLTALLMLVLLVPTAVWVRLRLPGLRPLVEFICLLPLTIPAIVLVVGLAPVYAWVNYFLGGSSLTLVFAYTILVLPYAYRAIDAGLSAIDVKTLAEAARGLGAGWFTVMVRVVLPNIRSAVLSAAFLTVALVLGEFTIASLLNRTNLQVAINLLGKSSATMSVAVSLAALVLAFVLLLILSLFGDRRKASR</sequence>
<protein>
    <submittedName>
        <fullName evidence="10">ABC transporter permease</fullName>
    </submittedName>
</protein>
<evidence type="ECO:0000256" key="7">
    <source>
        <dbReference type="ARBA" id="ARBA00023136"/>
    </source>
</evidence>
<keyword evidence="7 8" id="KW-0472">Membrane</keyword>
<name>A0ABQ3ZJ89_9ACTN</name>
<evidence type="ECO:0000313" key="10">
    <source>
        <dbReference type="EMBL" id="GIE18649.1"/>
    </source>
</evidence>
<keyword evidence="11" id="KW-1185">Reference proteome</keyword>
<feature type="transmembrane region" description="Helical" evidence="8">
    <location>
        <begin position="118"/>
        <end position="139"/>
    </location>
</feature>
<evidence type="ECO:0000256" key="3">
    <source>
        <dbReference type="ARBA" id="ARBA00022475"/>
    </source>
</evidence>
<evidence type="ECO:0000259" key="9">
    <source>
        <dbReference type="PROSITE" id="PS50928"/>
    </source>
</evidence>